<proteinExistence type="predicted"/>
<evidence type="ECO:0000256" key="1">
    <source>
        <dbReference type="SAM" id="MobiDB-lite"/>
    </source>
</evidence>
<evidence type="ECO:0000313" key="2">
    <source>
        <dbReference type="EMBL" id="CAK9034640.1"/>
    </source>
</evidence>
<gene>
    <name evidence="2" type="ORF">SCF082_LOCUS20945</name>
</gene>
<sequence length="190" mass="21191">MSSLRLDATFGSQRHVVPEMQTGRKPRRLQRLRRPPRIGQWGIGRRIATEALGSLAMDRRTGHEDRKVKMCKDNNFDTQFDEIPGFSDLFCEKRVAFWDGGPVKDVALSREAYSKARNILLKRSSRASSGSAEGEGSAAELGEEEGGFKRVGQALVSGMSQALFNRRTSAKNHNLIKSLMAAISKERIQI</sequence>
<organism evidence="2 3">
    <name type="scientific">Durusdinium trenchii</name>
    <dbReference type="NCBI Taxonomy" id="1381693"/>
    <lineage>
        <taxon>Eukaryota</taxon>
        <taxon>Sar</taxon>
        <taxon>Alveolata</taxon>
        <taxon>Dinophyceae</taxon>
        <taxon>Suessiales</taxon>
        <taxon>Symbiodiniaceae</taxon>
        <taxon>Durusdinium</taxon>
    </lineage>
</organism>
<dbReference type="EMBL" id="CAXAMM010014780">
    <property type="protein sequence ID" value="CAK9034640.1"/>
    <property type="molecule type" value="Genomic_DNA"/>
</dbReference>
<evidence type="ECO:0000313" key="3">
    <source>
        <dbReference type="Proteomes" id="UP001642464"/>
    </source>
</evidence>
<protein>
    <submittedName>
        <fullName evidence="2">Uncharacterized protein</fullName>
    </submittedName>
</protein>
<keyword evidence="3" id="KW-1185">Reference proteome</keyword>
<dbReference type="Proteomes" id="UP001642464">
    <property type="component" value="Unassembled WGS sequence"/>
</dbReference>
<reference evidence="2 3" key="1">
    <citation type="submission" date="2024-02" db="EMBL/GenBank/DDBJ databases">
        <authorList>
            <person name="Chen Y."/>
            <person name="Shah S."/>
            <person name="Dougan E. K."/>
            <person name="Thang M."/>
            <person name="Chan C."/>
        </authorList>
    </citation>
    <scope>NUCLEOTIDE SEQUENCE [LARGE SCALE GENOMIC DNA]</scope>
</reference>
<feature type="compositionally biased region" description="Low complexity" evidence="1">
    <location>
        <begin position="126"/>
        <end position="140"/>
    </location>
</feature>
<accession>A0ABP0L8F5</accession>
<comment type="caution">
    <text evidence="2">The sequence shown here is derived from an EMBL/GenBank/DDBJ whole genome shotgun (WGS) entry which is preliminary data.</text>
</comment>
<feature type="region of interest" description="Disordered" evidence="1">
    <location>
        <begin position="124"/>
        <end position="144"/>
    </location>
</feature>
<name>A0ABP0L8F5_9DINO</name>